<evidence type="ECO:0000313" key="1">
    <source>
        <dbReference type="EMBL" id="CDQ38946.1"/>
    </source>
</evidence>
<proteinExistence type="predicted"/>
<accession>A0A024QAI6</accession>
<dbReference type="InterPro" id="IPR022121">
    <property type="entry name" value="Peptidase_M73_camelysin"/>
</dbReference>
<dbReference type="Proteomes" id="UP000028875">
    <property type="component" value="Unassembled WGS sequence"/>
</dbReference>
<dbReference type="Pfam" id="PF12389">
    <property type="entry name" value="Peptidase_M73"/>
    <property type="match status" value="1"/>
</dbReference>
<comment type="caution">
    <text evidence="1">The sequence shown here is derived from an EMBL/GenBank/DDBJ whole genome shotgun (WGS) entry which is preliminary data.</text>
</comment>
<dbReference type="AlphaFoldDB" id="A0A024QAI6"/>
<protein>
    <submittedName>
        <fullName evidence="1">Spore coat-associated protein N</fullName>
    </submittedName>
</protein>
<dbReference type="EMBL" id="CCDP010000001">
    <property type="protein sequence ID" value="CDQ38946.1"/>
    <property type="molecule type" value="Genomic_DNA"/>
</dbReference>
<dbReference type="eggNOG" id="ENOG502ZAUD">
    <property type="taxonomic scope" value="Bacteria"/>
</dbReference>
<reference evidence="2" key="2">
    <citation type="submission" date="2014-05" db="EMBL/GenBank/DDBJ databases">
        <title>Draft genome sequence of Virgibacillus massiliensis Vm-5.</title>
        <authorList>
            <person name="Khelaifia S."/>
            <person name="Croce O."/>
            <person name="Lagier J.C."/>
            <person name="Raoult D."/>
        </authorList>
    </citation>
    <scope>NUCLEOTIDE SEQUENCE [LARGE SCALE GENOMIC DNA]</scope>
    <source>
        <strain evidence="2">Vm-5</strain>
    </source>
</reference>
<reference evidence="1 2" key="1">
    <citation type="submission" date="2014-03" db="EMBL/GenBank/DDBJ databases">
        <authorList>
            <person name="Urmite Genomes U."/>
        </authorList>
    </citation>
    <scope>NUCLEOTIDE SEQUENCE [LARGE SCALE GENOMIC DNA]</scope>
    <source>
        <strain evidence="1 2">Vm-5</strain>
    </source>
</reference>
<organism evidence="1 2">
    <name type="scientific">Virgibacillus massiliensis</name>
    <dbReference type="NCBI Taxonomy" id="1462526"/>
    <lineage>
        <taxon>Bacteria</taxon>
        <taxon>Bacillati</taxon>
        <taxon>Bacillota</taxon>
        <taxon>Bacilli</taxon>
        <taxon>Bacillales</taxon>
        <taxon>Bacillaceae</taxon>
        <taxon>Virgibacillus</taxon>
    </lineage>
</organism>
<dbReference type="InterPro" id="IPR023833">
    <property type="entry name" value="Signal_pept_SipW-depend-type"/>
</dbReference>
<dbReference type="STRING" id="1462526.BN990_01226"/>
<dbReference type="OrthoDB" id="2660939at2"/>
<name>A0A024QAI6_9BACI</name>
<keyword evidence="2" id="KW-1185">Reference proteome</keyword>
<dbReference type="NCBIfam" id="TIGR04088">
    <property type="entry name" value="cognate_SipW"/>
    <property type="match status" value="1"/>
</dbReference>
<dbReference type="RefSeq" id="WP_038242928.1">
    <property type="nucleotide sequence ID" value="NZ_BNER01000003.1"/>
</dbReference>
<gene>
    <name evidence="1" type="primary">tasA_2</name>
    <name evidence="1" type="ORF">BN990_01226</name>
</gene>
<evidence type="ECO:0000313" key="2">
    <source>
        <dbReference type="Proteomes" id="UP000028875"/>
    </source>
</evidence>
<sequence>MNIKKQLGTGILSAALGLSLIGGGTYAYFSDSETTNNTFAAGTLDLVAEPTEIIQVENIKPGDSMIRDFELQNNGSLDIDKVLLATDYNVADASGDNTEDFGQHIQVEFLYNADKLDEVIYETTLAELKEMTPEAVNEHVFDPLLGEQGLPVDSIDDLVVKFNFVDNGEDQNQFQGDSLNLEWTFTATQSAGEEK</sequence>